<dbReference type="AlphaFoldDB" id="A0A2S3VZW0"/>
<feature type="compositionally biased region" description="Low complexity" evidence="1">
    <location>
        <begin position="82"/>
        <end position="109"/>
    </location>
</feature>
<comment type="caution">
    <text evidence="2">The sequence shown here is derived from an EMBL/GenBank/DDBJ whole genome shotgun (WGS) entry which is preliminary data.</text>
</comment>
<accession>A0A2S3VZW0</accession>
<dbReference type="Proteomes" id="UP000237344">
    <property type="component" value="Unassembled WGS sequence"/>
</dbReference>
<reference evidence="2 3" key="1">
    <citation type="submission" date="2018-01" db="EMBL/GenBank/DDBJ databases">
        <title>Draft Genome Sequence of Komagataeibacter maltaceti LMG 1529, a Vinegar Producing Acetic Acid Bacterium Isolated from Malt Vinegar Brewery Acetifiers.</title>
        <authorList>
            <person name="Zhang Q."/>
            <person name="Hollensteiner J."/>
            <person name="Poehlein A."/>
            <person name="Daniel R."/>
        </authorList>
    </citation>
    <scope>NUCLEOTIDE SEQUENCE [LARGE SCALE GENOMIC DNA]</scope>
    <source>
        <strain evidence="2 3">LMG 1529</strain>
    </source>
</reference>
<name>A0A2S3VZW0_9PROT</name>
<evidence type="ECO:0000313" key="3">
    <source>
        <dbReference type="Proteomes" id="UP000237344"/>
    </source>
</evidence>
<organism evidence="2 3">
    <name type="scientific">Novacetimonas maltaceti</name>
    <dbReference type="NCBI Taxonomy" id="1203393"/>
    <lineage>
        <taxon>Bacteria</taxon>
        <taxon>Pseudomonadati</taxon>
        <taxon>Pseudomonadota</taxon>
        <taxon>Alphaproteobacteria</taxon>
        <taxon>Acetobacterales</taxon>
        <taxon>Acetobacteraceae</taxon>
        <taxon>Novacetimonas</taxon>
    </lineage>
</organism>
<evidence type="ECO:0000256" key="1">
    <source>
        <dbReference type="SAM" id="MobiDB-lite"/>
    </source>
</evidence>
<evidence type="ECO:0000313" key="2">
    <source>
        <dbReference type="EMBL" id="POF62155.1"/>
    </source>
</evidence>
<feature type="region of interest" description="Disordered" evidence="1">
    <location>
        <begin position="73"/>
        <end position="115"/>
    </location>
</feature>
<dbReference type="EMBL" id="POTC01000031">
    <property type="protein sequence ID" value="POF62155.1"/>
    <property type="molecule type" value="Genomic_DNA"/>
</dbReference>
<gene>
    <name evidence="2" type="ORF">KMAL_21690</name>
</gene>
<sequence length="115" mass="11525">MDTPYRTVEQISGAKPLTVDPTARNAQSLSPGLENIEGSTVPGTSRCHVRGPQQSPVDPAAAGLDTTRVVQSASERARATETASQAAPVSPAPVATAPAATKAAPATTAPTPPTA</sequence>
<proteinExistence type="predicted"/>
<protein>
    <submittedName>
        <fullName evidence="2">Uncharacterized protein</fullName>
    </submittedName>
</protein>
<keyword evidence="3" id="KW-1185">Reference proteome</keyword>
<dbReference type="RefSeq" id="WP_180999802.1">
    <property type="nucleotide sequence ID" value="NZ_NKUE01000024.1"/>
</dbReference>
<feature type="region of interest" description="Disordered" evidence="1">
    <location>
        <begin position="1"/>
        <end position="60"/>
    </location>
</feature>